<evidence type="ECO:0000313" key="2">
    <source>
        <dbReference type="Proteomes" id="UP001499841"/>
    </source>
</evidence>
<dbReference type="InterPro" id="IPR012341">
    <property type="entry name" value="6hp_glycosidase-like_sf"/>
</dbReference>
<dbReference type="Proteomes" id="UP001499841">
    <property type="component" value="Unassembled WGS sequence"/>
</dbReference>
<dbReference type="InterPro" id="IPR007822">
    <property type="entry name" value="LANC-like"/>
</dbReference>
<keyword evidence="2" id="KW-1185">Reference proteome</keyword>
<accession>A0ABP8EPS7</accession>
<name>A0ABP8EPS7_9MICO</name>
<organism evidence="1 2">
    <name type="scientific">Georgenia daeguensis</name>
    <dbReference type="NCBI Taxonomy" id="908355"/>
    <lineage>
        <taxon>Bacteria</taxon>
        <taxon>Bacillati</taxon>
        <taxon>Actinomycetota</taxon>
        <taxon>Actinomycetes</taxon>
        <taxon>Micrococcales</taxon>
        <taxon>Bogoriellaceae</taxon>
        <taxon>Georgenia</taxon>
    </lineage>
</organism>
<dbReference type="EMBL" id="BAABBA010000001">
    <property type="protein sequence ID" value="GAA4285802.1"/>
    <property type="molecule type" value="Genomic_DNA"/>
</dbReference>
<comment type="caution">
    <text evidence="1">The sequence shown here is derived from an EMBL/GenBank/DDBJ whole genome shotgun (WGS) entry which is preliminary data.</text>
</comment>
<dbReference type="Gene3D" id="1.50.10.10">
    <property type="match status" value="1"/>
</dbReference>
<dbReference type="CDD" id="cd04791">
    <property type="entry name" value="LanC_SerThrkinase"/>
    <property type="match status" value="1"/>
</dbReference>
<reference evidence="2" key="1">
    <citation type="journal article" date="2019" name="Int. J. Syst. Evol. Microbiol.">
        <title>The Global Catalogue of Microorganisms (GCM) 10K type strain sequencing project: providing services to taxonomists for standard genome sequencing and annotation.</title>
        <authorList>
            <consortium name="The Broad Institute Genomics Platform"/>
            <consortium name="The Broad Institute Genome Sequencing Center for Infectious Disease"/>
            <person name="Wu L."/>
            <person name="Ma J."/>
        </authorList>
    </citation>
    <scope>NUCLEOTIDE SEQUENCE [LARGE SCALE GENOMIC DNA]</scope>
    <source>
        <strain evidence="2">JCM 17459</strain>
    </source>
</reference>
<dbReference type="InterPro" id="IPR058053">
    <property type="entry name" value="RamC_C"/>
</dbReference>
<evidence type="ECO:0000313" key="1">
    <source>
        <dbReference type="EMBL" id="GAA4285802.1"/>
    </source>
</evidence>
<dbReference type="SUPFAM" id="SSF158745">
    <property type="entry name" value="LanC-like"/>
    <property type="match status" value="1"/>
</dbReference>
<gene>
    <name evidence="1" type="ORF">GCM10022262_01610</name>
</gene>
<dbReference type="SMART" id="SM01260">
    <property type="entry name" value="LANC_like"/>
    <property type="match status" value="1"/>
</dbReference>
<protein>
    <recommendedName>
        <fullName evidence="3">Lanthionine synthetase</fullName>
    </recommendedName>
</protein>
<proteinExistence type="predicted"/>
<evidence type="ECO:0008006" key="3">
    <source>
        <dbReference type="Google" id="ProtNLM"/>
    </source>
</evidence>
<sequence>MSEASMLLPFEARTAVHAMTAVRPAREALGGAVPARVLVDMAARGAVDLSALESTDYPGLLAEVGQAILATATPERQDRLFPDSVALMAGGPGGAAGPVSFGYGAAGVLWSLAEVVEVPDELVDWLVRAVEETDGLGPGLFDGASGIALALDRLGRTDAAARLWGQVEQVPLVELGTRLADGLPGIGLALLERAPVRDVEALIARAAAIGAELLDRLAVEDPWSEGPGLLHGGSGTALYLLHLYGLTEDESLLVGVERSLQRDLTALGLGPDGRRWSTTTEDSSVWTGTDGIVMVLHEAVKHLDVPWLHEIHRSAAMLSGRRLEHLPALFRARAGALLAYQTMHSEPWTPAHERVALVHLHLGRLDLCGGRRHLHLTNQVTVDTGTGAAGHLVALAGLLGSGDRRVPFFW</sequence>